<dbReference type="Proteomes" id="UP001417504">
    <property type="component" value="Unassembled WGS sequence"/>
</dbReference>
<evidence type="ECO:0000256" key="1">
    <source>
        <dbReference type="SAM" id="MobiDB-lite"/>
    </source>
</evidence>
<accession>A0AAP0HZ79</accession>
<dbReference type="AlphaFoldDB" id="A0AAP0HZ79"/>
<proteinExistence type="predicted"/>
<gene>
    <name evidence="2" type="ORF">Sjap_019300</name>
</gene>
<dbReference type="EMBL" id="JBBNAE010000008">
    <property type="protein sequence ID" value="KAK9102046.1"/>
    <property type="molecule type" value="Genomic_DNA"/>
</dbReference>
<feature type="region of interest" description="Disordered" evidence="1">
    <location>
        <begin position="1"/>
        <end position="21"/>
    </location>
</feature>
<reference evidence="2 3" key="1">
    <citation type="submission" date="2024-01" db="EMBL/GenBank/DDBJ databases">
        <title>Genome assemblies of Stephania.</title>
        <authorList>
            <person name="Yang L."/>
        </authorList>
    </citation>
    <scope>NUCLEOTIDE SEQUENCE [LARGE SCALE GENOMIC DNA]</scope>
    <source>
        <strain evidence="2">QJT</strain>
        <tissue evidence="2">Leaf</tissue>
    </source>
</reference>
<name>A0AAP0HZ79_9MAGN</name>
<organism evidence="2 3">
    <name type="scientific">Stephania japonica</name>
    <dbReference type="NCBI Taxonomy" id="461633"/>
    <lineage>
        <taxon>Eukaryota</taxon>
        <taxon>Viridiplantae</taxon>
        <taxon>Streptophyta</taxon>
        <taxon>Embryophyta</taxon>
        <taxon>Tracheophyta</taxon>
        <taxon>Spermatophyta</taxon>
        <taxon>Magnoliopsida</taxon>
        <taxon>Ranunculales</taxon>
        <taxon>Menispermaceae</taxon>
        <taxon>Menispermoideae</taxon>
        <taxon>Cissampelideae</taxon>
        <taxon>Stephania</taxon>
    </lineage>
</organism>
<comment type="caution">
    <text evidence="2">The sequence shown here is derived from an EMBL/GenBank/DDBJ whole genome shotgun (WGS) entry which is preliminary data.</text>
</comment>
<keyword evidence="3" id="KW-1185">Reference proteome</keyword>
<protein>
    <submittedName>
        <fullName evidence="2">Uncharacterized protein</fullName>
    </submittedName>
</protein>
<evidence type="ECO:0000313" key="2">
    <source>
        <dbReference type="EMBL" id="KAK9102046.1"/>
    </source>
</evidence>
<evidence type="ECO:0000313" key="3">
    <source>
        <dbReference type="Proteomes" id="UP001417504"/>
    </source>
</evidence>
<sequence>MMGKKAGYTPEKSPNKGRTTLKGRLKKQLYLDNWTKNTDLTFKKMLTEG</sequence>